<evidence type="ECO:0000259" key="6">
    <source>
        <dbReference type="Pfam" id="PF23139"/>
    </source>
</evidence>
<dbReference type="SUPFAM" id="SSF52540">
    <property type="entry name" value="P-loop containing nucleoside triphosphate hydrolases"/>
    <property type="match status" value="1"/>
</dbReference>
<keyword evidence="8" id="KW-1185">Reference proteome</keyword>
<dbReference type="Gramene" id="ABO98299">
    <property type="protein sequence ID" value="ABO98299"/>
    <property type="gene ID" value="OSTLU_718"/>
</dbReference>
<protein>
    <recommendedName>
        <fullName evidence="9">AAA+ ATPase domain-containing protein</fullName>
    </recommendedName>
</protein>
<name>A4S3Z4_OSTLU</name>
<dbReference type="STRING" id="436017.A4S3Z4"/>
<feature type="non-terminal residue" evidence="7">
    <location>
        <position position="1"/>
    </location>
</feature>
<dbReference type="RefSeq" id="XP_001420006.1">
    <property type="nucleotide sequence ID" value="XM_001419969.1"/>
</dbReference>
<dbReference type="InterPro" id="IPR027417">
    <property type="entry name" value="P-loop_NTPase"/>
</dbReference>
<dbReference type="AlphaFoldDB" id="A4S3Z4"/>
<dbReference type="InterPro" id="IPR006345">
    <property type="entry name" value="RecD2"/>
</dbReference>
<dbReference type="Gene3D" id="1.10.10.2220">
    <property type="match status" value="1"/>
</dbReference>
<dbReference type="OMA" id="KKVHPWS"/>
<feature type="domain" description="UvrD-like helicase C-terminal" evidence="3">
    <location>
        <begin position="698"/>
        <end position="746"/>
    </location>
</feature>
<evidence type="ECO:0000259" key="4">
    <source>
        <dbReference type="Pfam" id="PF14490"/>
    </source>
</evidence>
<dbReference type="SUPFAM" id="SSF47781">
    <property type="entry name" value="RuvA domain 2-like"/>
    <property type="match status" value="1"/>
</dbReference>
<reference evidence="7 8" key="1">
    <citation type="journal article" date="2007" name="Proc. Natl. Acad. Sci. U.S.A.">
        <title>The tiny eukaryote Ostreococcus provides genomic insights into the paradox of plankton speciation.</title>
        <authorList>
            <person name="Palenik B."/>
            <person name="Grimwood J."/>
            <person name="Aerts A."/>
            <person name="Rouze P."/>
            <person name="Salamov A."/>
            <person name="Putnam N."/>
            <person name="Dupont C."/>
            <person name="Jorgensen R."/>
            <person name="Derelle E."/>
            <person name="Rombauts S."/>
            <person name="Zhou K."/>
            <person name="Otillar R."/>
            <person name="Merchant S.S."/>
            <person name="Podell S."/>
            <person name="Gaasterland T."/>
            <person name="Napoli C."/>
            <person name="Gendler K."/>
            <person name="Manuell A."/>
            <person name="Tai V."/>
            <person name="Vallon O."/>
            <person name="Piganeau G."/>
            <person name="Jancek S."/>
            <person name="Heijde M."/>
            <person name="Jabbari K."/>
            <person name="Bowler C."/>
            <person name="Lohr M."/>
            <person name="Robbens S."/>
            <person name="Werner G."/>
            <person name="Dubchak I."/>
            <person name="Pazour G.J."/>
            <person name="Ren Q."/>
            <person name="Paulsen I."/>
            <person name="Delwiche C."/>
            <person name="Schmutz J."/>
            <person name="Rokhsar D."/>
            <person name="Van de Peer Y."/>
            <person name="Moreau H."/>
            <person name="Grigoriev I.V."/>
        </authorList>
    </citation>
    <scope>NUCLEOTIDE SEQUENCE [LARGE SCALE GENOMIC DNA]</scope>
    <source>
        <strain evidence="7 8">CCE9901</strain>
    </source>
</reference>
<dbReference type="Pfam" id="PF14490">
    <property type="entry name" value="HHH_RecD2"/>
    <property type="match status" value="1"/>
</dbReference>
<dbReference type="CDD" id="cd18809">
    <property type="entry name" value="SF1_C_RecD"/>
    <property type="match status" value="1"/>
</dbReference>
<dbReference type="Gene3D" id="1.10.150.20">
    <property type="entry name" value="5' to 3' exonuclease, C-terminal subdomain"/>
    <property type="match status" value="1"/>
</dbReference>
<dbReference type="Gene3D" id="2.30.30.940">
    <property type="match status" value="1"/>
</dbReference>
<dbReference type="EMBL" id="CP000590">
    <property type="protein sequence ID" value="ABO98299.1"/>
    <property type="molecule type" value="Genomic_DNA"/>
</dbReference>
<dbReference type="GO" id="GO:0005524">
    <property type="term" value="F:ATP binding"/>
    <property type="evidence" value="ECO:0007669"/>
    <property type="project" value="UniProtKB-KW"/>
</dbReference>
<gene>
    <name evidence="7" type="ORF">OSTLU_718</name>
</gene>
<evidence type="ECO:0008006" key="9">
    <source>
        <dbReference type="Google" id="ProtNLM"/>
    </source>
</evidence>
<feature type="domain" description="ATP-dependent RecD2 DNA helicase OB-fold" evidence="6">
    <location>
        <begin position="1"/>
        <end position="67"/>
    </location>
</feature>
<dbReference type="eggNOG" id="ENOG502RRFY">
    <property type="taxonomic scope" value="Eukaryota"/>
</dbReference>
<dbReference type="GO" id="GO:0043139">
    <property type="term" value="F:5'-3' DNA helicase activity"/>
    <property type="evidence" value="ECO:0007669"/>
    <property type="project" value="InterPro"/>
</dbReference>
<dbReference type="PANTHER" id="PTHR43788">
    <property type="entry name" value="DNA2/NAM7 HELICASE FAMILY MEMBER"/>
    <property type="match status" value="1"/>
</dbReference>
<proteinExistence type="inferred from homology"/>
<dbReference type="GeneID" id="5003964"/>
<dbReference type="InterPro" id="IPR050534">
    <property type="entry name" value="Coronavir_polyprotein_1ab"/>
</dbReference>
<dbReference type="InterPro" id="IPR055446">
    <property type="entry name" value="RecD2_N_OB"/>
</dbReference>
<evidence type="ECO:0000256" key="1">
    <source>
        <dbReference type="ARBA" id="ARBA00022741"/>
    </source>
</evidence>
<dbReference type="NCBIfam" id="TIGR01448">
    <property type="entry name" value="recD_rel"/>
    <property type="match status" value="1"/>
</dbReference>
<evidence type="ECO:0000313" key="8">
    <source>
        <dbReference type="Proteomes" id="UP000001568"/>
    </source>
</evidence>
<dbReference type="GO" id="GO:0006310">
    <property type="term" value="P:DNA recombination"/>
    <property type="evidence" value="ECO:0007669"/>
    <property type="project" value="InterPro"/>
</dbReference>
<dbReference type="InterPro" id="IPR010994">
    <property type="entry name" value="RuvA_2-like"/>
</dbReference>
<dbReference type="HOGENOM" id="CLU_007524_0_2_1"/>
<evidence type="ECO:0000259" key="5">
    <source>
        <dbReference type="Pfam" id="PF18335"/>
    </source>
</evidence>
<dbReference type="InterPro" id="IPR027785">
    <property type="entry name" value="UvrD-like_helicase_C"/>
</dbReference>
<evidence type="ECO:0000313" key="7">
    <source>
        <dbReference type="EMBL" id="ABO98299.1"/>
    </source>
</evidence>
<sequence length="772" mass="82761">IRGEIKRVTFHSRENGYTVARMEGAAPTPTVTVVGTLPGASEGQMLELIGQWKENTKYGVEFLITGAPTELKPSSEDGMLRYLSGGALPGCGKVTAQRLVDHFGVDLMDVLNSPDAAKKLCACDGIGPKTAIKLKTNWDESRGKRDAAVFLEKHGVPLALAQRAAAQYGPMTEDLIRDNPFEALGAVRGATFHRVDALASRLGKAPNDPARLGAAIIEVLSAAAVSSGHAYLPWSKIVDGVRALLGQSTITDELSMQAAADAMRTKGEIRVQRLPTASTAAGSIEVFEGDWSTAALYTSAMHSAEVAVASDVINRIRRPKIKVDSARVERWLEAAAQKEGWRTLSETQKDFVRLALESPVSILTGGPGTGKTFATHVIVRLWRAMGKSVVMCAPTGRAAQRLMEITTAGRDIANPVTSSTIHRLLEFKAADALEGMEDDGPMQALSYKGRFSRDAKNPIQADVVVVDESSMLDLPLAAALLAAVPPSAQVVFVGDADQLPSVGPGSLLRDLLAARNVPSIALTDIFRQAAASGIVRAAHAINSGAFLPLDIREQRHDPDCLWVSLPSETNASVEAVLDHILSDILPARGFSPKDLQVLSPMRRGVASTGSLNNWLQTSLNPSCESKKEVAVGGFSGDVTFREGDRVLQQRNDYDKEVFNGDLGVIQRIDTKAGTAIVSFGADFKEVSYTKGELRDLIPAYAMTIHKAQGSEYRAVVLVMTNAHKPLLRRELLYTGVTRAKELLVIVAPRTALAAAIDTAGKDRRCTGLVDRL</sequence>
<evidence type="ECO:0000259" key="3">
    <source>
        <dbReference type="Pfam" id="PF13538"/>
    </source>
</evidence>
<dbReference type="Pfam" id="PF13538">
    <property type="entry name" value="UvrD_C_2"/>
    <property type="match status" value="1"/>
</dbReference>
<dbReference type="GO" id="GO:0017116">
    <property type="term" value="F:single-stranded DNA helicase activity"/>
    <property type="evidence" value="ECO:0007669"/>
    <property type="project" value="TreeGrafter"/>
</dbReference>
<dbReference type="Proteomes" id="UP000001568">
    <property type="component" value="Chromosome 10"/>
</dbReference>
<dbReference type="HAMAP" id="MF_01488">
    <property type="entry name" value="RecD2"/>
    <property type="match status" value="1"/>
</dbReference>
<dbReference type="PANTHER" id="PTHR43788:SF6">
    <property type="entry name" value="DNA HELICASE B"/>
    <property type="match status" value="1"/>
</dbReference>
<dbReference type="GO" id="GO:0003677">
    <property type="term" value="F:DNA binding"/>
    <property type="evidence" value="ECO:0007669"/>
    <property type="project" value="InterPro"/>
</dbReference>
<feature type="non-terminal residue" evidence="7">
    <location>
        <position position="772"/>
    </location>
</feature>
<dbReference type="CDD" id="cd17933">
    <property type="entry name" value="DEXSc_RecD-like"/>
    <property type="match status" value="1"/>
</dbReference>
<dbReference type="GO" id="GO:0009338">
    <property type="term" value="C:exodeoxyribonuclease V complex"/>
    <property type="evidence" value="ECO:0007669"/>
    <property type="project" value="TreeGrafter"/>
</dbReference>
<organism evidence="7 8">
    <name type="scientific">Ostreococcus lucimarinus (strain CCE9901)</name>
    <dbReference type="NCBI Taxonomy" id="436017"/>
    <lineage>
        <taxon>Eukaryota</taxon>
        <taxon>Viridiplantae</taxon>
        <taxon>Chlorophyta</taxon>
        <taxon>Mamiellophyceae</taxon>
        <taxon>Mamiellales</taxon>
        <taxon>Bathycoccaceae</taxon>
        <taxon>Ostreococcus</taxon>
    </lineage>
</organism>
<dbReference type="InterPro" id="IPR041451">
    <property type="entry name" value="RecD2_SH13"/>
</dbReference>
<keyword evidence="1" id="KW-0547">Nucleotide-binding</keyword>
<dbReference type="Gene3D" id="3.40.50.300">
    <property type="entry name" value="P-loop containing nucleotide triphosphate hydrolases"/>
    <property type="match status" value="2"/>
</dbReference>
<dbReference type="OrthoDB" id="6513042at2759"/>
<dbReference type="Pfam" id="PF23139">
    <property type="entry name" value="OB_YrrC"/>
    <property type="match status" value="1"/>
</dbReference>
<keyword evidence="2" id="KW-0067">ATP-binding</keyword>
<feature type="domain" description="ATP-dependent RecD2 DNA helicase-like helix-hairpin-helix" evidence="4">
    <location>
        <begin position="141"/>
        <end position="231"/>
    </location>
</feature>
<dbReference type="InterPro" id="IPR029493">
    <property type="entry name" value="RecD2-like_HHH"/>
</dbReference>
<dbReference type="Pfam" id="PF13604">
    <property type="entry name" value="AAA_30"/>
    <property type="match status" value="1"/>
</dbReference>
<feature type="domain" description="ATP-dependent RecD2 DNA helicase SH3" evidence="5">
    <location>
        <begin position="611"/>
        <end position="679"/>
    </location>
</feature>
<evidence type="ECO:0000256" key="2">
    <source>
        <dbReference type="ARBA" id="ARBA00022840"/>
    </source>
</evidence>
<accession>A4S3Z4</accession>
<dbReference type="Pfam" id="PF18335">
    <property type="entry name" value="SH3_13"/>
    <property type="match status" value="1"/>
</dbReference>
<dbReference type="KEGG" id="olu:OSTLU_718"/>